<evidence type="ECO:0000256" key="1">
    <source>
        <dbReference type="SAM" id="MobiDB-lite"/>
    </source>
</evidence>
<sequence>MARILADIIFFVLWTVTFVVCSKKSQEPKQEEKKPNTTSTSPSITTSVDSVEKTCSKQTTVSKTVSVQNEIEKEIKDTTNSQELKEKDCPKLKIEVKKSKQLVLQPQPTKDSEEKKTIPKIVEKKEQKESKTIKKMSLEKIAGREEDVRCDKEVSQKAEESERILHFSKKKGPEKNEDKSELQLEPTPLSWNNEA</sequence>
<feature type="compositionally biased region" description="Basic and acidic residues" evidence="1">
    <location>
        <begin position="24"/>
        <end position="35"/>
    </location>
</feature>
<reference evidence="3 4" key="1">
    <citation type="submission" date="2019-12" db="EMBL/GenBank/DDBJ databases">
        <title>Chromosome-level assembly of the Caenorhabditis remanei genome.</title>
        <authorList>
            <person name="Teterina A.A."/>
            <person name="Willis J.H."/>
            <person name="Phillips P.C."/>
        </authorList>
    </citation>
    <scope>NUCLEOTIDE SEQUENCE [LARGE SCALE GENOMIC DNA]</scope>
    <source>
        <strain evidence="3 4">PX506</strain>
        <tissue evidence="3">Whole organism</tissue>
    </source>
</reference>
<dbReference type="Proteomes" id="UP000483820">
    <property type="component" value="Chromosome I"/>
</dbReference>
<protein>
    <submittedName>
        <fullName evidence="3">Uncharacterized protein</fullName>
    </submittedName>
</protein>
<organism evidence="3 4">
    <name type="scientific">Caenorhabditis remanei</name>
    <name type="common">Caenorhabditis vulgaris</name>
    <dbReference type="NCBI Taxonomy" id="31234"/>
    <lineage>
        <taxon>Eukaryota</taxon>
        <taxon>Metazoa</taxon>
        <taxon>Ecdysozoa</taxon>
        <taxon>Nematoda</taxon>
        <taxon>Chromadorea</taxon>
        <taxon>Rhabditida</taxon>
        <taxon>Rhabditina</taxon>
        <taxon>Rhabditomorpha</taxon>
        <taxon>Rhabditoidea</taxon>
        <taxon>Rhabditidae</taxon>
        <taxon>Peloderinae</taxon>
        <taxon>Caenorhabditis</taxon>
    </lineage>
</organism>
<feature type="signal peptide" evidence="2">
    <location>
        <begin position="1"/>
        <end position="21"/>
    </location>
</feature>
<feature type="compositionally biased region" description="Basic and acidic residues" evidence="1">
    <location>
        <begin position="146"/>
        <end position="182"/>
    </location>
</feature>
<dbReference type="KEGG" id="crq:GCK72_002219"/>
<comment type="caution">
    <text evidence="3">The sequence shown here is derived from an EMBL/GenBank/DDBJ whole genome shotgun (WGS) entry which is preliminary data.</text>
</comment>
<gene>
    <name evidence="3" type="ORF">GCK72_002219</name>
</gene>
<proteinExistence type="predicted"/>
<evidence type="ECO:0000313" key="4">
    <source>
        <dbReference type="Proteomes" id="UP000483820"/>
    </source>
</evidence>
<evidence type="ECO:0000313" key="3">
    <source>
        <dbReference type="EMBL" id="KAF1770401.1"/>
    </source>
</evidence>
<dbReference type="RefSeq" id="XP_053591962.1">
    <property type="nucleotide sequence ID" value="XM_053723317.1"/>
</dbReference>
<feature type="chain" id="PRO_5043893192" evidence="2">
    <location>
        <begin position="22"/>
        <end position="195"/>
    </location>
</feature>
<feature type="compositionally biased region" description="Low complexity" evidence="1">
    <location>
        <begin position="37"/>
        <end position="49"/>
    </location>
</feature>
<name>A0A2P4UWE2_CAERE</name>
<dbReference type="AlphaFoldDB" id="A0A2P4UWE2"/>
<dbReference type="CTD" id="9809402"/>
<feature type="region of interest" description="Disordered" evidence="1">
    <location>
        <begin position="146"/>
        <end position="195"/>
    </location>
</feature>
<keyword evidence="2" id="KW-0732">Signal</keyword>
<feature type="region of interest" description="Disordered" evidence="1">
    <location>
        <begin position="24"/>
        <end position="51"/>
    </location>
</feature>
<accession>A0A2P4UWE2</accession>
<dbReference type="EMBL" id="WUAV01000001">
    <property type="protein sequence ID" value="KAF1770401.1"/>
    <property type="molecule type" value="Genomic_DNA"/>
</dbReference>
<evidence type="ECO:0000256" key="2">
    <source>
        <dbReference type="SAM" id="SignalP"/>
    </source>
</evidence>
<dbReference type="GeneID" id="9809402"/>